<feature type="compositionally biased region" description="Polar residues" evidence="2">
    <location>
        <begin position="634"/>
        <end position="653"/>
    </location>
</feature>
<keyword evidence="1" id="KW-0175">Coiled coil</keyword>
<feature type="compositionally biased region" description="Basic and acidic residues" evidence="2">
    <location>
        <begin position="64"/>
        <end position="79"/>
    </location>
</feature>
<evidence type="ECO:0000313" key="3">
    <source>
        <dbReference type="EMBL" id="KAK0180666.1"/>
    </source>
</evidence>
<feature type="region of interest" description="Disordered" evidence="2">
    <location>
        <begin position="630"/>
        <end position="653"/>
    </location>
</feature>
<keyword evidence="4" id="KW-1185">Reference proteome</keyword>
<feature type="coiled-coil region" evidence="1">
    <location>
        <begin position="535"/>
        <end position="576"/>
    </location>
</feature>
<gene>
    <name evidence="3" type="ORF">PV327_003026</name>
</gene>
<accession>A0AA39G3L4</accession>
<feature type="compositionally biased region" description="Acidic residues" evidence="2">
    <location>
        <begin position="98"/>
        <end position="134"/>
    </location>
</feature>
<dbReference type="AlphaFoldDB" id="A0AA39G3L4"/>
<feature type="region of interest" description="Disordered" evidence="2">
    <location>
        <begin position="1"/>
        <end position="157"/>
    </location>
</feature>
<protein>
    <submittedName>
        <fullName evidence="3">Uncharacterized protein</fullName>
    </submittedName>
</protein>
<dbReference type="EMBL" id="JAQQBR010000002">
    <property type="protein sequence ID" value="KAK0180666.1"/>
    <property type="molecule type" value="Genomic_DNA"/>
</dbReference>
<feature type="region of interest" description="Disordered" evidence="2">
    <location>
        <begin position="755"/>
        <end position="777"/>
    </location>
</feature>
<comment type="caution">
    <text evidence="3">The sequence shown here is derived from an EMBL/GenBank/DDBJ whole genome shotgun (WGS) entry which is preliminary data.</text>
</comment>
<feature type="compositionally biased region" description="Polar residues" evidence="2">
    <location>
        <begin position="43"/>
        <end position="63"/>
    </location>
</feature>
<name>A0AA39G3L4_MICHY</name>
<reference evidence="3" key="2">
    <citation type="submission" date="2023-03" db="EMBL/GenBank/DDBJ databases">
        <authorList>
            <person name="Inwood S.N."/>
            <person name="Skelly J.G."/>
            <person name="Guhlin J."/>
            <person name="Harrop T.W.R."/>
            <person name="Goldson S.G."/>
            <person name="Dearden P.K."/>
        </authorList>
    </citation>
    <scope>NUCLEOTIDE SEQUENCE</scope>
    <source>
        <strain evidence="3">Lincoln</strain>
        <tissue evidence="3">Whole body</tissue>
    </source>
</reference>
<feature type="region of interest" description="Disordered" evidence="2">
    <location>
        <begin position="858"/>
        <end position="881"/>
    </location>
</feature>
<organism evidence="3 4">
    <name type="scientific">Microctonus hyperodae</name>
    <name type="common">Parasitoid wasp</name>
    <dbReference type="NCBI Taxonomy" id="165561"/>
    <lineage>
        <taxon>Eukaryota</taxon>
        <taxon>Metazoa</taxon>
        <taxon>Ecdysozoa</taxon>
        <taxon>Arthropoda</taxon>
        <taxon>Hexapoda</taxon>
        <taxon>Insecta</taxon>
        <taxon>Pterygota</taxon>
        <taxon>Neoptera</taxon>
        <taxon>Endopterygota</taxon>
        <taxon>Hymenoptera</taxon>
        <taxon>Apocrita</taxon>
        <taxon>Ichneumonoidea</taxon>
        <taxon>Braconidae</taxon>
        <taxon>Euphorinae</taxon>
        <taxon>Microctonus</taxon>
    </lineage>
</organism>
<sequence>MAEDTEVPVENAPKTEIIPDQNIDTEEIDKQEVCVNEAESSLIEDQTMPSYLSITSNGSSLKPDNSKVEPESHDEDIKPVYDVSSGDEDQQSNRHYDDDDDDEDEDDEDEVEYDEDGDEYDDEDEIDEEYEDYMNSDGVSHRNGMRREMRYQDESEENVWRKRAMRYHDETDDDDCEEDETDGDIEPEQFERSSDDFVVRTSNSNLAKLHIERSRSLQELSSPKKSPRLNSKRQTLINPFKFDTKYNIFEHNELKQRSSPMSRHNHGYSKIKYSIEERREQNKQLSPQKSDNKVNFGLYTVDADQTDIIQETDNLRPNPQCRRLKSYAEATIKDIMTKEDLTRQSINITNDLSPLINGDEMISIDAMEQHHERTIDGQETMEIDEENTQYANCNKQITKSNGMIEYSTINTDIEVEQKENGIITQLEPLINGEIISDPIVDVQTLSYDSYMKGNIDNNEKSDEILDDNIKKCINVNEVIINTMISSPDKMESIIPDELPLGNKIDVNNEPEIASVKPTKIEKSVEFNEEIRNENYQRIMNENFELKKQIEELQKILANQQKKMKEVKIAAVQTENQPRLMKHTSTTTHLQLPEKLSASTIPDIGSTLSSIENWTDSEYSPVVSLKPPNVDHILNSDQSTNQTTPRNPSQTSSRALWTTNRILQTLANLTPSRARPNLAEKKFDVPGQSKDTISPLISGGQNFRKRKASDNIGTSVFGPLPNKIPFTNKSDASRKFNSASDTDAAIKSTGLSFNSAAADQSEKVQDESQQNNNDETEEDDIKCFVWHENDNTQERSCLIQAPIESSTKVAESKKAARECGPYLLGNLEVRITEANGTLNIWGKEVNPDSSLKESDVINKEQNESNDNSKNFWPKTPRTMTNNQFKCSTNKKIKTPSTVRANISRHLRGMLNRTPSPVNIPVENHSDNHSNLYHRHNDDCDSYHSHKRLLGTVCRNHTNLQTKSTCCAYKPETNIHDCGCRRAHEQIIESNHCHCEMLHHCVLPSSNLNRHCGNIRQNHFDFDRLTAEKDCKHPACHRLSDTEFDDCCRHVSKKRCQAAEIDGCNHHVEKICCQEMNACSTHSSSEEVDPVVNFEKSDEVREKRHRLRGKRVRNFMGFLKGCSDCQNPETSSIDSCQIPETETTNTRSIPSIRVISDQSSSTSYRKKFNNSQNHKGCNSCIKHAGRAAELEAELEIMRVEISKLHSRSNAMRDMLHRVLQTDSNTAP</sequence>
<proteinExistence type="predicted"/>
<feature type="region of interest" description="Disordered" evidence="2">
    <location>
        <begin position="170"/>
        <end position="192"/>
    </location>
</feature>
<feature type="compositionally biased region" description="Acidic residues" evidence="2">
    <location>
        <begin position="170"/>
        <end position="188"/>
    </location>
</feature>
<dbReference type="Proteomes" id="UP001168972">
    <property type="component" value="Unassembled WGS sequence"/>
</dbReference>
<evidence type="ECO:0000313" key="4">
    <source>
        <dbReference type="Proteomes" id="UP001168972"/>
    </source>
</evidence>
<reference evidence="3" key="1">
    <citation type="journal article" date="2023" name="bioRxiv">
        <title>Scaffold-level genome assemblies of two parasitoid biocontrol wasps reveal the parthenogenesis mechanism and an associated novel virus.</title>
        <authorList>
            <person name="Inwood S."/>
            <person name="Skelly J."/>
            <person name="Guhlin J."/>
            <person name="Harrop T."/>
            <person name="Goldson S."/>
            <person name="Dearden P."/>
        </authorList>
    </citation>
    <scope>NUCLEOTIDE SEQUENCE</scope>
    <source>
        <strain evidence="3">Lincoln</strain>
        <tissue evidence="3">Whole body</tissue>
    </source>
</reference>
<evidence type="ECO:0000256" key="2">
    <source>
        <dbReference type="SAM" id="MobiDB-lite"/>
    </source>
</evidence>
<evidence type="ECO:0000256" key="1">
    <source>
        <dbReference type="SAM" id="Coils"/>
    </source>
</evidence>